<dbReference type="AlphaFoldDB" id="A0ABD2WQP7"/>
<evidence type="ECO:0000313" key="1">
    <source>
        <dbReference type="EMBL" id="KAL3394964.1"/>
    </source>
</evidence>
<gene>
    <name evidence="1" type="ORF">TKK_010945</name>
</gene>
<evidence type="ECO:0000313" key="2">
    <source>
        <dbReference type="Proteomes" id="UP001627154"/>
    </source>
</evidence>
<comment type="caution">
    <text evidence="1">The sequence shown here is derived from an EMBL/GenBank/DDBJ whole genome shotgun (WGS) entry which is preliminary data.</text>
</comment>
<dbReference type="EMBL" id="JBJJXI010000087">
    <property type="protein sequence ID" value="KAL3394964.1"/>
    <property type="molecule type" value="Genomic_DNA"/>
</dbReference>
<protein>
    <submittedName>
        <fullName evidence="1">Uncharacterized protein</fullName>
    </submittedName>
</protein>
<accession>A0ABD2WQP7</accession>
<sequence>MSHNFSLTSDALPFTHTRAYYTHSHTFVSTVYKRCHCQRAFRRSLAGLASQRDRLTSARGTSPSTGRSLANYAYTRALRSLRPSSCCWWRGIHVRVSVSRFFSTALYTLENERLARLAAAAASSKSAKSVRRHLHSMHKLHSFITPRAVQNDASSYEGEDDRRPRRRMLARDRNKRAAAAARPAACFRGAYIKRRDCVRSSSSALSFGRAAFFGIPEKIRGLEEAHVAHRE</sequence>
<reference evidence="1 2" key="1">
    <citation type="journal article" date="2024" name="bioRxiv">
        <title>A reference genome for Trichogramma kaykai: A tiny desert-dwelling parasitoid wasp with competing sex-ratio distorters.</title>
        <authorList>
            <person name="Culotta J."/>
            <person name="Lindsey A.R."/>
        </authorList>
    </citation>
    <scope>NUCLEOTIDE SEQUENCE [LARGE SCALE GENOMIC DNA]</scope>
    <source>
        <strain evidence="1 2">KSX58</strain>
    </source>
</reference>
<proteinExistence type="predicted"/>
<dbReference type="Proteomes" id="UP001627154">
    <property type="component" value="Unassembled WGS sequence"/>
</dbReference>
<keyword evidence="2" id="KW-1185">Reference proteome</keyword>
<name>A0ABD2WQP7_9HYME</name>
<organism evidence="1 2">
    <name type="scientific">Trichogramma kaykai</name>
    <dbReference type="NCBI Taxonomy" id="54128"/>
    <lineage>
        <taxon>Eukaryota</taxon>
        <taxon>Metazoa</taxon>
        <taxon>Ecdysozoa</taxon>
        <taxon>Arthropoda</taxon>
        <taxon>Hexapoda</taxon>
        <taxon>Insecta</taxon>
        <taxon>Pterygota</taxon>
        <taxon>Neoptera</taxon>
        <taxon>Endopterygota</taxon>
        <taxon>Hymenoptera</taxon>
        <taxon>Apocrita</taxon>
        <taxon>Proctotrupomorpha</taxon>
        <taxon>Chalcidoidea</taxon>
        <taxon>Trichogrammatidae</taxon>
        <taxon>Trichogramma</taxon>
    </lineage>
</organism>